<comment type="caution">
    <text evidence="1">The sequence shown here is derived from an EMBL/GenBank/DDBJ whole genome shotgun (WGS) entry which is preliminary data.</text>
</comment>
<sequence>MPLIVCIPHGGRQRPPEVQNRENSSKTITKNDLYIQEIGKDLKKEIIKLKSQPYLIVNYLHRSKLDVNRKLEEGSSAPETKKAWEEYHNFISRAIEDIKEKHGRGLLIDLHGEKNVVLVFIVLLIFLYIGHVQSENIELGYMLSKEELMLSDEHINQSSSVQTESSIKNLYLYHKESLSFAELLRGKFNSLGGKLQSYSYETTPSHINQCPKEDEKYFSGGYTIKKYKSFINAIQIELPRKYRPDKPNKESREFLENLADSIIWFFNKYFAEENKIDSSNTPSLELSSNFQEKVSISTDSQQSNKQLEAPDKCDDLNHAMLGNNMAKYWQEYYLLNGIDVKKDYEAALKLFKEAADDAQLRYAFAFLEDKNNMNVPEIIKYITMAAHHENSTALYNLGDIYWNGKLGVSIDRVKAESYIKLAALKN</sequence>
<organism evidence="1 2">
    <name type="scientific">Dentiscutata heterogama</name>
    <dbReference type="NCBI Taxonomy" id="1316150"/>
    <lineage>
        <taxon>Eukaryota</taxon>
        <taxon>Fungi</taxon>
        <taxon>Fungi incertae sedis</taxon>
        <taxon>Mucoromycota</taxon>
        <taxon>Glomeromycotina</taxon>
        <taxon>Glomeromycetes</taxon>
        <taxon>Diversisporales</taxon>
        <taxon>Gigasporaceae</taxon>
        <taxon>Dentiscutata</taxon>
    </lineage>
</organism>
<keyword evidence="2" id="KW-1185">Reference proteome</keyword>
<dbReference type="Proteomes" id="UP000789702">
    <property type="component" value="Unassembled WGS sequence"/>
</dbReference>
<gene>
    <name evidence="1" type="ORF">DHETER_LOCUS1403</name>
</gene>
<evidence type="ECO:0000313" key="2">
    <source>
        <dbReference type="Proteomes" id="UP000789702"/>
    </source>
</evidence>
<name>A0ACA9KBJ4_9GLOM</name>
<accession>A0ACA9KBJ4</accession>
<evidence type="ECO:0000313" key="1">
    <source>
        <dbReference type="EMBL" id="CAG8463791.1"/>
    </source>
</evidence>
<protein>
    <submittedName>
        <fullName evidence="1">2796_t:CDS:1</fullName>
    </submittedName>
</protein>
<reference evidence="1" key="1">
    <citation type="submission" date="2021-06" db="EMBL/GenBank/DDBJ databases">
        <authorList>
            <person name="Kallberg Y."/>
            <person name="Tangrot J."/>
            <person name="Rosling A."/>
        </authorList>
    </citation>
    <scope>NUCLEOTIDE SEQUENCE</scope>
    <source>
        <strain evidence="1">IL203A</strain>
    </source>
</reference>
<dbReference type="EMBL" id="CAJVPU010000839">
    <property type="protein sequence ID" value="CAG8463791.1"/>
    <property type="molecule type" value="Genomic_DNA"/>
</dbReference>
<proteinExistence type="predicted"/>